<dbReference type="PROSITE" id="PS51007">
    <property type="entry name" value="CYTC"/>
    <property type="match status" value="1"/>
</dbReference>
<dbReference type="InterPro" id="IPR009056">
    <property type="entry name" value="Cyt_c-like_dom"/>
</dbReference>
<feature type="signal peptide" evidence="5">
    <location>
        <begin position="1"/>
        <end position="26"/>
    </location>
</feature>
<dbReference type="EMBL" id="JBELOE010000200">
    <property type="protein sequence ID" value="MER2492130.1"/>
    <property type="molecule type" value="Genomic_DNA"/>
</dbReference>
<dbReference type="Pfam" id="PF07995">
    <property type="entry name" value="GSDH"/>
    <property type="match status" value="1"/>
</dbReference>
<dbReference type="InterPro" id="IPR012938">
    <property type="entry name" value="Glc/Sorbosone_DH"/>
</dbReference>
<keyword evidence="3 4" id="KW-0408">Iron</keyword>
<evidence type="ECO:0000256" key="5">
    <source>
        <dbReference type="SAM" id="SignalP"/>
    </source>
</evidence>
<evidence type="ECO:0000259" key="6">
    <source>
        <dbReference type="PROSITE" id="PS51007"/>
    </source>
</evidence>
<keyword evidence="2 4" id="KW-0479">Metal-binding</keyword>
<accession>A0ABV1RGS4</accession>
<dbReference type="PANTHER" id="PTHR19328:SF75">
    <property type="entry name" value="ALDOSE SUGAR DEHYDROGENASE YLII"/>
    <property type="match status" value="1"/>
</dbReference>
<proteinExistence type="predicted"/>
<dbReference type="InterPro" id="IPR011042">
    <property type="entry name" value="6-blade_b-propeller_TolB-like"/>
</dbReference>
<keyword evidence="5" id="KW-0732">Signal</keyword>
<dbReference type="InterPro" id="IPR011041">
    <property type="entry name" value="Quinoprot_gluc/sorb_DH_b-prop"/>
</dbReference>
<evidence type="ECO:0000256" key="3">
    <source>
        <dbReference type="ARBA" id="ARBA00023004"/>
    </source>
</evidence>
<protein>
    <submittedName>
        <fullName evidence="7">PQQ-dependent sugar dehydrogenase</fullName>
    </submittedName>
</protein>
<organism evidence="7 8">
    <name type="scientific">Catenovulum sediminis</name>
    <dbReference type="NCBI Taxonomy" id="1740262"/>
    <lineage>
        <taxon>Bacteria</taxon>
        <taxon>Pseudomonadati</taxon>
        <taxon>Pseudomonadota</taxon>
        <taxon>Gammaproteobacteria</taxon>
        <taxon>Alteromonadales</taxon>
        <taxon>Alteromonadaceae</taxon>
        <taxon>Catenovulum</taxon>
    </lineage>
</organism>
<dbReference type="SUPFAM" id="SSF50952">
    <property type="entry name" value="Soluble quinoprotein glucose dehydrogenase"/>
    <property type="match status" value="1"/>
</dbReference>
<sequence length="470" mass="52392">MKNRKIKNQVFTALSLLLCSQSNVFANVNENYSRYCASCHGDKLQGGLGPNLKDDTWLHGSSEQAIFSAIENGVLAKGMPAWKGTLSSEEIRAMVVYLQERAVDAADSEGHDRVDNKIFKTEDYKVELQSFAVLENSVWAISFLPDGSLLTTEKNGHLFIIDKNGTKTQIKNTPNVWLNGQGGLLDVAAHPEYPKQPWIYLSYADNSFDKDIGMTKIVRGQIIDGTWQKEQVIFSAEQTQHTSAAVHFGSRFALHNGYVYFSVGDRGKKELAQSLANVNGKIYRLYYDGRVPQDNPFAKQKSAVSAIWSYGHRNPQGLAIHPVTGKVWSTEHGPRGGDEINLVEKGLNYGWPVITYGINYNGTPITDKTHQDGMQQPKHYWVPSIATGGIDFYKGSQFGLWQNNLLVTGMKSEELRRIVIEGTEVTQQEVIFQGRGRVRDVAVSPSGEIYVAINTGEPKSGQIFRLNRLK</sequence>
<evidence type="ECO:0000256" key="2">
    <source>
        <dbReference type="ARBA" id="ARBA00022723"/>
    </source>
</evidence>
<feature type="chain" id="PRO_5045217041" evidence="5">
    <location>
        <begin position="27"/>
        <end position="470"/>
    </location>
</feature>
<dbReference type="Proteomes" id="UP001467690">
    <property type="component" value="Unassembled WGS sequence"/>
</dbReference>
<evidence type="ECO:0000256" key="4">
    <source>
        <dbReference type="PROSITE-ProRule" id="PRU00433"/>
    </source>
</evidence>
<feature type="domain" description="Cytochrome c" evidence="6">
    <location>
        <begin position="16"/>
        <end position="102"/>
    </location>
</feature>
<dbReference type="PANTHER" id="PTHR19328">
    <property type="entry name" value="HEDGEHOG-INTERACTING PROTEIN"/>
    <property type="match status" value="1"/>
</dbReference>
<evidence type="ECO:0000256" key="1">
    <source>
        <dbReference type="ARBA" id="ARBA00022617"/>
    </source>
</evidence>
<dbReference type="Pfam" id="PF13442">
    <property type="entry name" value="Cytochrome_CBB3"/>
    <property type="match status" value="1"/>
</dbReference>
<keyword evidence="1 4" id="KW-0349">Heme</keyword>
<dbReference type="Gene3D" id="1.10.760.10">
    <property type="entry name" value="Cytochrome c-like domain"/>
    <property type="match status" value="1"/>
</dbReference>
<evidence type="ECO:0000313" key="8">
    <source>
        <dbReference type="Proteomes" id="UP001467690"/>
    </source>
</evidence>
<dbReference type="RefSeq" id="WP_185976580.1">
    <property type="nucleotide sequence ID" value="NZ_CP041660.1"/>
</dbReference>
<name>A0ABV1RGS4_9ALTE</name>
<dbReference type="Gene3D" id="2.120.10.30">
    <property type="entry name" value="TolB, C-terminal domain"/>
    <property type="match status" value="1"/>
</dbReference>
<evidence type="ECO:0000313" key="7">
    <source>
        <dbReference type="EMBL" id="MER2492130.1"/>
    </source>
</evidence>
<comment type="caution">
    <text evidence="7">The sequence shown here is derived from an EMBL/GenBank/DDBJ whole genome shotgun (WGS) entry which is preliminary data.</text>
</comment>
<keyword evidence="8" id="KW-1185">Reference proteome</keyword>
<gene>
    <name evidence="7" type="ORF">ABS311_09580</name>
</gene>
<reference evidence="7 8" key="1">
    <citation type="submission" date="2024-06" db="EMBL/GenBank/DDBJ databases">
        <authorList>
            <person name="Chen R.Y."/>
        </authorList>
    </citation>
    <scope>NUCLEOTIDE SEQUENCE [LARGE SCALE GENOMIC DNA]</scope>
    <source>
        <strain evidence="7 8">D2</strain>
    </source>
</reference>
<dbReference type="InterPro" id="IPR036909">
    <property type="entry name" value="Cyt_c-like_dom_sf"/>
</dbReference>
<dbReference type="SUPFAM" id="SSF46626">
    <property type="entry name" value="Cytochrome c"/>
    <property type="match status" value="1"/>
</dbReference>